<dbReference type="AlphaFoldDB" id="A0A642ULD1"/>
<feature type="compositionally biased region" description="Acidic residues" evidence="7">
    <location>
        <begin position="239"/>
        <end position="248"/>
    </location>
</feature>
<evidence type="ECO:0000256" key="7">
    <source>
        <dbReference type="SAM" id="MobiDB-lite"/>
    </source>
</evidence>
<evidence type="ECO:0000256" key="4">
    <source>
        <dbReference type="ARBA" id="ARBA00023128"/>
    </source>
</evidence>
<dbReference type="GeneID" id="54782134"/>
<feature type="compositionally biased region" description="Polar residues" evidence="7">
    <location>
        <begin position="49"/>
        <end position="69"/>
    </location>
</feature>
<dbReference type="OMA" id="ENWKIWA"/>
<accession>A0A642ULD1</accession>
<feature type="region of interest" description="Disordered" evidence="7">
    <location>
        <begin position="227"/>
        <end position="248"/>
    </location>
</feature>
<comment type="subcellular location">
    <subcellularLocation>
        <location evidence="1 6">Mitochondrion</location>
    </subcellularLocation>
</comment>
<dbReference type="Proteomes" id="UP000449547">
    <property type="component" value="Unassembled WGS sequence"/>
</dbReference>
<name>A0A642ULD1_DIURU</name>
<dbReference type="Pfam" id="PF13741">
    <property type="entry name" value="MRP-S25"/>
    <property type="match status" value="1"/>
</dbReference>
<keyword evidence="9" id="KW-1185">Reference proteome</keyword>
<evidence type="ECO:0000256" key="1">
    <source>
        <dbReference type="ARBA" id="ARBA00004173"/>
    </source>
</evidence>
<dbReference type="VEuPathDB" id="FungiDB:DIURU_003483"/>
<keyword evidence="4 6" id="KW-0496">Mitochondrion</keyword>
<feature type="region of interest" description="Disordered" evidence="7">
    <location>
        <begin position="49"/>
        <end position="74"/>
    </location>
</feature>
<dbReference type="EMBL" id="SWFT01000105">
    <property type="protein sequence ID" value="KAA8901113.1"/>
    <property type="molecule type" value="Genomic_DNA"/>
</dbReference>
<comment type="subunit">
    <text evidence="6">Component of the mitochondrial small ribosomal subunit.</text>
</comment>
<comment type="caution">
    <text evidence="8">The sequence shown here is derived from an EMBL/GenBank/DDBJ whole genome shotgun (WGS) entry which is preliminary data.</text>
</comment>
<dbReference type="CDD" id="cd23701">
    <property type="entry name" value="At1g26750"/>
    <property type="match status" value="1"/>
</dbReference>
<comment type="similarity">
    <text evidence="2">Belongs to the mitochondrion-specific ribosomal protein mS23 family.</text>
</comment>
<evidence type="ECO:0000256" key="5">
    <source>
        <dbReference type="ARBA" id="ARBA00023274"/>
    </source>
</evidence>
<dbReference type="InterPro" id="IPR059242">
    <property type="entry name" value="mS23_dom"/>
</dbReference>
<dbReference type="OrthoDB" id="5542239at2759"/>
<dbReference type="InterPro" id="IPR016939">
    <property type="entry name" value="Ribosomal_mS23_fun"/>
</dbReference>
<keyword evidence="5 6" id="KW-0687">Ribonucleoprotein</keyword>
<evidence type="ECO:0000313" key="9">
    <source>
        <dbReference type="Proteomes" id="UP000449547"/>
    </source>
</evidence>
<protein>
    <recommendedName>
        <fullName evidence="6">37S ribosomal protein S25, mitochondrial</fullName>
    </recommendedName>
</protein>
<dbReference type="PANTHER" id="PTHR37799:SF1">
    <property type="entry name" value="SMALL RIBOSOMAL SUBUNIT PROTEIN MS23"/>
    <property type="match status" value="1"/>
</dbReference>
<evidence type="ECO:0000256" key="3">
    <source>
        <dbReference type="ARBA" id="ARBA00022980"/>
    </source>
</evidence>
<dbReference type="RefSeq" id="XP_034011736.1">
    <property type="nucleotide sequence ID" value="XM_034156250.1"/>
</dbReference>
<keyword evidence="3 6" id="KW-0689">Ribosomal protein</keyword>
<proteinExistence type="inferred from homology"/>
<dbReference type="PANTHER" id="PTHR37799">
    <property type="entry name" value="37S RIBOSOMAL PROTEIN S25, MITOCHONDRIAL"/>
    <property type="match status" value="1"/>
</dbReference>
<gene>
    <name evidence="8" type="ORF">DIURU_003483</name>
</gene>
<dbReference type="PIRSF" id="PIRSF029764">
    <property type="entry name" value="RSM25"/>
    <property type="match status" value="1"/>
</dbReference>
<organism evidence="8 9">
    <name type="scientific">Diutina rugosa</name>
    <name type="common">Yeast</name>
    <name type="synonym">Candida rugosa</name>
    <dbReference type="NCBI Taxonomy" id="5481"/>
    <lineage>
        <taxon>Eukaryota</taxon>
        <taxon>Fungi</taxon>
        <taxon>Dikarya</taxon>
        <taxon>Ascomycota</taxon>
        <taxon>Saccharomycotina</taxon>
        <taxon>Pichiomycetes</taxon>
        <taxon>Debaryomycetaceae</taxon>
        <taxon>Diutina</taxon>
    </lineage>
</organism>
<dbReference type="GO" id="GO:0003735">
    <property type="term" value="F:structural constituent of ribosome"/>
    <property type="evidence" value="ECO:0007669"/>
    <property type="project" value="UniProtKB-UniRule"/>
</dbReference>
<evidence type="ECO:0000256" key="2">
    <source>
        <dbReference type="ARBA" id="ARBA00009864"/>
    </source>
</evidence>
<evidence type="ECO:0000313" key="8">
    <source>
        <dbReference type="EMBL" id="KAA8901113.1"/>
    </source>
</evidence>
<evidence type="ECO:0000256" key="6">
    <source>
        <dbReference type="PIRNR" id="PIRNR029764"/>
    </source>
</evidence>
<sequence length="248" mass="28613">MKIQTRATNVLERTSHYLKVGVLQNKPAWFDVVGAHPPAIDLTKRARSTNLHDPQIEQGSVKTRSSSFDRQNKHHDVHKIPKLQYLEDELRDVFYHQHPWEFSRPKTLVETSGDNTKGDWSRMIQLTKPLDGESVVQRTIWLAKNTESSLTEAYDKARFEFYQLRMQEEMKSTVAREESTMFGAVYPITNTQWGLEQEQEYIDAWTEVASNKTKVLLANKSQAQEVTQEVEADGSTFALEDDLPEAKE</sequence>
<dbReference type="GO" id="GO:0005763">
    <property type="term" value="C:mitochondrial small ribosomal subunit"/>
    <property type="evidence" value="ECO:0007669"/>
    <property type="project" value="UniProtKB-UniRule"/>
</dbReference>
<reference evidence="8 9" key="1">
    <citation type="submission" date="2019-07" db="EMBL/GenBank/DDBJ databases">
        <title>Genome assembly of two rare yeast pathogens: Diutina rugosa and Trichomonascus ciferrii.</title>
        <authorList>
            <person name="Mixao V."/>
            <person name="Saus E."/>
            <person name="Hansen A."/>
            <person name="Lass-Flor C."/>
            <person name="Gabaldon T."/>
        </authorList>
    </citation>
    <scope>NUCLEOTIDE SEQUENCE [LARGE SCALE GENOMIC DNA]</scope>
    <source>
        <strain evidence="8 9">CBS 613</strain>
    </source>
</reference>